<accession>A0ABP5C6E5</accession>
<evidence type="ECO:0000256" key="1">
    <source>
        <dbReference type="HAMAP-Rule" id="MF_00386"/>
    </source>
</evidence>
<name>A0ABP5C6E5_9MICO</name>
<evidence type="ECO:0000313" key="4">
    <source>
        <dbReference type="Proteomes" id="UP001499954"/>
    </source>
</evidence>
<dbReference type="PANTHER" id="PTHR33383">
    <property type="entry name" value="MEMBRANE PROTEIN INSERTION EFFICIENCY FACTOR-RELATED"/>
    <property type="match status" value="1"/>
</dbReference>
<keyword evidence="4" id="KW-1185">Reference proteome</keyword>
<dbReference type="NCBIfam" id="TIGR00278">
    <property type="entry name" value="membrane protein insertion efficiency factor YidD"/>
    <property type="match status" value="1"/>
</dbReference>
<dbReference type="InterPro" id="IPR002696">
    <property type="entry name" value="Membr_insert_effic_factor_YidD"/>
</dbReference>
<organism evidence="3 4">
    <name type="scientific">Agromyces allii</name>
    <dbReference type="NCBI Taxonomy" id="393607"/>
    <lineage>
        <taxon>Bacteria</taxon>
        <taxon>Bacillati</taxon>
        <taxon>Actinomycetota</taxon>
        <taxon>Actinomycetes</taxon>
        <taxon>Micrococcales</taxon>
        <taxon>Microbacteriaceae</taxon>
        <taxon>Agromyces</taxon>
    </lineage>
</organism>
<comment type="similarity">
    <text evidence="1">Belongs to the UPF0161 family.</text>
</comment>
<comment type="function">
    <text evidence="1">Could be involved in insertion of integral membrane proteins into the membrane.</text>
</comment>
<comment type="caution">
    <text evidence="3">The sequence shown here is derived from an EMBL/GenBank/DDBJ whole genome shotgun (WGS) entry which is preliminary data.</text>
</comment>
<protein>
    <recommendedName>
        <fullName evidence="1">Putative membrane protein insertion efficiency factor</fullName>
    </recommendedName>
</protein>
<dbReference type="RefSeq" id="WP_157414161.1">
    <property type="nucleotide sequence ID" value="NZ_BAAAMK010000004.1"/>
</dbReference>
<evidence type="ECO:0000313" key="3">
    <source>
        <dbReference type="EMBL" id="GAA1957461.1"/>
    </source>
</evidence>
<evidence type="ECO:0000256" key="2">
    <source>
        <dbReference type="SAM" id="MobiDB-lite"/>
    </source>
</evidence>
<dbReference type="SMART" id="SM01234">
    <property type="entry name" value="Haemolytic"/>
    <property type="match status" value="1"/>
</dbReference>
<dbReference type="EMBL" id="BAAAMK010000004">
    <property type="protein sequence ID" value="GAA1957461.1"/>
    <property type="molecule type" value="Genomic_DNA"/>
</dbReference>
<proteinExistence type="inferred from homology"/>
<feature type="region of interest" description="Disordered" evidence="2">
    <location>
        <begin position="122"/>
        <end position="149"/>
    </location>
</feature>
<gene>
    <name evidence="3" type="primary">yidD</name>
    <name evidence="3" type="ORF">GCM10009717_24760</name>
</gene>
<keyword evidence="1" id="KW-1003">Cell membrane</keyword>
<reference evidence="4" key="1">
    <citation type="journal article" date="2019" name="Int. J. Syst. Evol. Microbiol.">
        <title>The Global Catalogue of Microorganisms (GCM) 10K type strain sequencing project: providing services to taxonomists for standard genome sequencing and annotation.</title>
        <authorList>
            <consortium name="The Broad Institute Genomics Platform"/>
            <consortium name="The Broad Institute Genome Sequencing Center for Infectious Disease"/>
            <person name="Wu L."/>
            <person name="Ma J."/>
        </authorList>
    </citation>
    <scope>NUCLEOTIDE SEQUENCE [LARGE SCALE GENOMIC DNA]</scope>
    <source>
        <strain evidence="4">JCM 13584</strain>
    </source>
</reference>
<comment type="subcellular location">
    <subcellularLocation>
        <location evidence="1">Cell membrane</location>
        <topology evidence="1">Peripheral membrane protein</topology>
        <orientation evidence="1">Cytoplasmic side</orientation>
    </subcellularLocation>
</comment>
<dbReference type="Pfam" id="PF01809">
    <property type="entry name" value="YidD"/>
    <property type="match status" value="1"/>
</dbReference>
<sequence length="168" mass="17908">MRDVALFVGLIPRNLGVLLLRGYRAAISPLYGDVCRYYPSCSAYGLGSVQQRGLLLGSALTAWRILRCNPWTAGGIDDVRPPRHDRYRTTTFGWVVPKGMFPKAEADAAAARLAHEQAHLSPGAHVASDAPASDVSKTSPSGSGAPMLRPLVVEPALSVSSPALSRKD</sequence>
<keyword evidence="1" id="KW-0472">Membrane</keyword>
<dbReference type="PANTHER" id="PTHR33383:SF1">
    <property type="entry name" value="MEMBRANE PROTEIN INSERTION EFFICIENCY FACTOR-RELATED"/>
    <property type="match status" value="1"/>
</dbReference>
<dbReference type="Proteomes" id="UP001499954">
    <property type="component" value="Unassembled WGS sequence"/>
</dbReference>
<dbReference type="HAMAP" id="MF_00386">
    <property type="entry name" value="UPF0161_YidD"/>
    <property type="match status" value="1"/>
</dbReference>